<dbReference type="NCBIfam" id="NF003588">
    <property type="entry name" value="PRK05254.1-1"/>
    <property type="match status" value="1"/>
</dbReference>
<dbReference type="SUPFAM" id="SSF52141">
    <property type="entry name" value="Uracil-DNA glycosylase-like"/>
    <property type="match status" value="1"/>
</dbReference>
<dbReference type="FunFam" id="3.40.470.10:FF:000001">
    <property type="entry name" value="Uracil-DNA glycosylase"/>
    <property type="match status" value="1"/>
</dbReference>
<dbReference type="NCBIfam" id="TIGR00628">
    <property type="entry name" value="ung"/>
    <property type="match status" value="1"/>
</dbReference>
<dbReference type="EC" id="3.2.2.27" evidence="4 9"/>
<evidence type="ECO:0000256" key="10">
    <source>
        <dbReference type="PROSITE-ProRule" id="PRU10072"/>
    </source>
</evidence>
<organism evidence="13 14">
    <name type="scientific">Ligilactobacillus pobuzihii</name>
    <dbReference type="NCBI Taxonomy" id="449659"/>
    <lineage>
        <taxon>Bacteria</taxon>
        <taxon>Bacillati</taxon>
        <taxon>Bacillota</taxon>
        <taxon>Bacilli</taxon>
        <taxon>Lactobacillales</taxon>
        <taxon>Lactobacillaceae</taxon>
        <taxon>Ligilactobacillus</taxon>
    </lineage>
</organism>
<evidence type="ECO:0000313" key="14">
    <source>
        <dbReference type="Proteomes" id="UP000051886"/>
    </source>
</evidence>
<gene>
    <name evidence="9" type="primary">ung</name>
    <name evidence="13" type="ORF">IV66_GL000540</name>
</gene>
<evidence type="ECO:0000256" key="9">
    <source>
        <dbReference type="HAMAP-Rule" id="MF_00148"/>
    </source>
</evidence>
<comment type="function">
    <text evidence="2 9 11">Excises uracil residues from the DNA which can arise as a result of misincorporation of dUMP residues by DNA polymerase or due to deamination of cytosine.</text>
</comment>
<keyword evidence="9" id="KW-0963">Cytoplasm</keyword>
<dbReference type="PANTHER" id="PTHR11264">
    <property type="entry name" value="URACIL-DNA GLYCOSYLASE"/>
    <property type="match status" value="1"/>
</dbReference>
<keyword evidence="14" id="KW-1185">Reference proteome</keyword>
<dbReference type="HAMAP" id="MF_00148">
    <property type="entry name" value="UDG"/>
    <property type="match status" value="1"/>
</dbReference>
<dbReference type="EMBL" id="JQCN01000061">
    <property type="protein sequence ID" value="KRN97406.1"/>
    <property type="molecule type" value="Genomic_DNA"/>
</dbReference>
<dbReference type="STRING" id="449659.IV66_GL000540"/>
<dbReference type="GO" id="GO:0005737">
    <property type="term" value="C:cytoplasm"/>
    <property type="evidence" value="ECO:0007669"/>
    <property type="project" value="UniProtKB-SubCell"/>
</dbReference>
<dbReference type="NCBIfam" id="NF003591">
    <property type="entry name" value="PRK05254.1-4"/>
    <property type="match status" value="1"/>
</dbReference>
<evidence type="ECO:0000256" key="7">
    <source>
        <dbReference type="ARBA" id="ARBA00022801"/>
    </source>
</evidence>
<dbReference type="RefSeq" id="WP_017868586.1">
    <property type="nucleotide sequence ID" value="NZ_BJYB01000009.1"/>
</dbReference>
<evidence type="ECO:0000313" key="13">
    <source>
        <dbReference type="EMBL" id="KRN97406.1"/>
    </source>
</evidence>
<dbReference type="Proteomes" id="UP000051886">
    <property type="component" value="Unassembled WGS sequence"/>
</dbReference>
<keyword evidence="6 9" id="KW-0227">DNA damage</keyword>
<name>A0A0R2L6R2_9LACO</name>
<evidence type="ECO:0000256" key="8">
    <source>
        <dbReference type="ARBA" id="ARBA00023204"/>
    </source>
</evidence>
<evidence type="ECO:0000256" key="3">
    <source>
        <dbReference type="ARBA" id="ARBA00008184"/>
    </source>
</evidence>
<evidence type="ECO:0000256" key="5">
    <source>
        <dbReference type="ARBA" id="ARBA00018429"/>
    </source>
</evidence>
<dbReference type="NCBIfam" id="NF003592">
    <property type="entry name" value="PRK05254.1-5"/>
    <property type="match status" value="1"/>
</dbReference>
<proteinExistence type="inferred from homology"/>
<sequence>MKTLINNDWQDILGPEFEKTYYHELHNFLKEEYSHYTIHPDMYHIFQAFEWTSFSDVKVVILGQDPYHGPKQAHGCSFSVLPGVAIPPSLRNIYQELQSDLGVKPVSHGYLEKWAKQGVLLLNSVLTVRDGKAYSHQGQGWERLTDVAIEKLSAREKPVIFILWGKAAQNKIKLIDQSRNVIIQSPHPSPLSAHRGFFGSRPFSKTNAALEAMGEQPIDWQLPEKVDHR</sequence>
<dbReference type="PATRIC" id="fig|449659.4.peg.545"/>
<dbReference type="PANTHER" id="PTHR11264:SF0">
    <property type="entry name" value="URACIL-DNA GLYCOSYLASE"/>
    <property type="match status" value="1"/>
</dbReference>
<dbReference type="NCBIfam" id="NF003589">
    <property type="entry name" value="PRK05254.1-2"/>
    <property type="match status" value="1"/>
</dbReference>
<comment type="similarity">
    <text evidence="3 9 11">Belongs to the uracil-DNA glycosylase (UDG) superfamily. UNG family.</text>
</comment>
<dbReference type="PROSITE" id="PS00130">
    <property type="entry name" value="U_DNA_GLYCOSYLASE"/>
    <property type="match status" value="1"/>
</dbReference>
<evidence type="ECO:0000256" key="2">
    <source>
        <dbReference type="ARBA" id="ARBA00002631"/>
    </source>
</evidence>
<dbReference type="SMART" id="SM00987">
    <property type="entry name" value="UreE_C"/>
    <property type="match status" value="1"/>
</dbReference>
<reference evidence="13 14" key="1">
    <citation type="journal article" date="2015" name="Genome Announc.">
        <title>Expanding the biotechnology potential of lactobacilli through comparative genomics of 213 strains and associated genera.</title>
        <authorList>
            <person name="Sun Z."/>
            <person name="Harris H.M."/>
            <person name="McCann A."/>
            <person name="Guo C."/>
            <person name="Argimon S."/>
            <person name="Zhang W."/>
            <person name="Yang X."/>
            <person name="Jeffery I.B."/>
            <person name="Cooney J.C."/>
            <person name="Kagawa T.F."/>
            <person name="Liu W."/>
            <person name="Song Y."/>
            <person name="Salvetti E."/>
            <person name="Wrobel A."/>
            <person name="Rasinkangas P."/>
            <person name="Parkhill J."/>
            <person name="Rea M.C."/>
            <person name="O'Sullivan O."/>
            <person name="Ritari J."/>
            <person name="Douillard F.P."/>
            <person name="Paul Ross R."/>
            <person name="Yang R."/>
            <person name="Briner A.E."/>
            <person name="Felis G.E."/>
            <person name="de Vos W.M."/>
            <person name="Barrangou R."/>
            <person name="Klaenhammer T.R."/>
            <person name="Caufield P.W."/>
            <person name="Cui Y."/>
            <person name="Zhang H."/>
            <person name="O'Toole P.W."/>
        </authorList>
    </citation>
    <scope>NUCLEOTIDE SEQUENCE [LARGE SCALE GENOMIC DNA]</scope>
    <source>
        <strain evidence="13 14">NBRC 103219</strain>
    </source>
</reference>
<dbReference type="InterPro" id="IPR018085">
    <property type="entry name" value="Ura-DNA_Glyclase_AS"/>
</dbReference>
<keyword evidence="8 9" id="KW-0234">DNA repair</keyword>
<feature type="domain" description="Uracil-DNA glycosylase-like" evidence="12">
    <location>
        <begin position="50"/>
        <end position="210"/>
    </location>
</feature>
<evidence type="ECO:0000256" key="4">
    <source>
        <dbReference type="ARBA" id="ARBA00012030"/>
    </source>
</evidence>
<keyword evidence="7 9" id="KW-0378">Hydrolase</keyword>
<dbReference type="Gene3D" id="3.40.470.10">
    <property type="entry name" value="Uracil-DNA glycosylase-like domain"/>
    <property type="match status" value="1"/>
</dbReference>
<dbReference type="Pfam" id="PF03167">
    <property type="entry name" value="UDG"/>
    <property type="match status" value="1"/>
</dbReference>
<evidence type="ECO:0000259" key="12">
    <source>
        <dbReference type="SMART" id="SM00986"/>
    </source>
</evidence>
<dbReference type="CDD" id="cd10027">
    <property type="entry name" value="UDG-F1-like"/>
    <property type="match status" value="1"/>
</dbReference>
<comment type="caution">
    <text evidence="13">The sequence shown here is derived from an EMBL/GenBank/DDBJ whole genome shotgun (WGS) entry which is preliminary data.</text>
</comment>
<comment type="catalytic activity">
    <reaction evidence="1 9 11">
        <text>Hydrolyzes single-stranded DNA or mismatched double-stranded DNA and polynucleotides, releasing free uracil.</text>
        <dbReference type="EC" id="3.2.2.27"/>
    </reaction>
</comment>
<evidence type="ECO:0000256" key="1">
    <source>
        <dbReference type="ARBA" id="ARBA00001400"/>
    </source>
</evidence>
<evidence type="ECO:0000256" key="11">
    <source>
        <dbReference type="RuleBase" id="RU003780"/>
    </source>
</evidence>
<comment type="subcellular location">
    <subcellularLocation>
        <location evidence="9">Cytoplasm</location>
    </subcellularLocation>
</comment>
<accession>A0A0R2L6R2</accession>
<protein>
    <recommendedName>
        <fullName evidence="5 9">Uracil-DNA glycosylase</fullName>
        <shortName evidence="9">UDG</shortName>
        <ecNumber evidence="4 9">3.2.2.27</ecNumber>
    </recommendedName>
</protein>
<evidence type="ECO:0000256" key="6">
    <source>
        <dbReference type="ARBA" id="ARBA00022763"/>
    </source>
</evidence>
<feature type="active site" description="Proton acceptor" evidence="9 10">
    <location>
        <position position="65"/>
    </location>
</feature>
<dbReference type="InterPro" id="IPR002043">
    <property type="entry name" value="UDG_fam1"/>
</dbReference>
<dbReference type="GO" id="GO:0004844">
    <property type="term" value="F:uracil DNA N-glycosylase activity"/>
    <property type="evidence" value="ECO:0007669"/>
    <property type="project" value="UniProtKB-UniRule"/>
</dbReference>
<dbReference type="AlphaFoldDB" id="A0A0R2L6R2"/>
<dbReference type="GO" id="GO:0097510">
    <property type="term" value="P:base-excision repair, AP site formation via deaminated base removal"/>
    <property type="evidence" value="ECO:0007669"/>
    <property type="project" value="TreeGrafter"/>
</dbReference>
<dbReference type="SMART" id="SM00986">
    <property type="entry name" value="UDG"/>
    <property type="match status" value="1"/>
</dbReference>
<dbReference type="InterPro" id="IPR036895">
    <property type="entry name" value="Uracil-DNA_glycosylase-like_sf"/>
</dbReference>
<dbReference type="InterPro" id="IPR005122">
    <property type="entry name" value="Uracil-DNA_glycosylase-like"/>
</dbReference>
<dbReference type="OrthoDB" id="9804372at2"/>